<evidence type="ECO:0000256" key="7">
    <source>
        <dbReference type="SAM" id="Phobius"/>
    </source>
</evidence>
<keyword evidence="5 7" id="KW-0472">Membrane</keyword>
<feature type="region of interest" description="Disordered" evidence="6">
    <location>
        <begin position="190"/>
        <end position="210"/>
    </location>
</feature>
<feature type="transmembrane region" description="Helical" evidence="7">
    <location>
        <begin position="48"/>
        <end position="71"/>
    </location>
</feature>
<name>A0A4U5N430_STECR</name>
<comment type="similarity">
    <text evidence="2">Belongs to the DRAM/TMEM150 family.</text>
</comment>
<comment type="caution">
    <text evidence="9">The sequence shown here is derived from an EMBL/GenBank/DDBJ whole genome shotgun (WGS) entry which is preliminary data.</text>
</comment>
<dbReference type="GO" id="GO:0012505">
    <property type="term" value="C:endomembrane system"/>
    <property type="evidence" value="ECO:0007669"/>
    <property type="project" value="UniProtKB-SubCell"/>
</dbReference>
<accession>A0A4U5N430</accession>
<protein>
    <recommendedName>
        <fullName evidence="8">CWH43-like N-terminal domain-containing protein</fullName>
    </recommendedName>
</protein>
<dbReference type="PANTHER" id="PTHR21324:SF2">
    <property type="entry name" value="EG:22E5.9 PROTEIN"/>
    <property type="match status" value="1"/>
</dbReference>
<feature type="transmembrane region" description="Helical" evidence="7">
    <location>
        <begin position="92"/>
        <end position="111"/>
    </location>
</feature>
<evidence type="ECO:0000313" key="9">
    <source>
        <dbReference type="EMBL" id="TKR77098.1"/>
    </source>
</evidence>
<dbReference type="InterPro" id="IPR050911">
    <property type="entry name" value="DRAM/TMEM150_Autophagy_Mod"/>
</dbReference>
<feature type="transmembrane region" description="Helical" evidence="7">
    <location>
        <begin position="7"/>
        <end position="28"/>
    </location>
</feature>
<dbReference type="InterPro" id="IPR019402">
    <property type="entry name" value="CWH43_N"/>
</dbReference>
<evidence type="ECO:0000256" key="1">
    <source>
        <dbReference type="ARBA" id="ARBA00004127"/>
    </source>
</evidence>
<evidence type="ECO:0000256" key="6">
    <source>
        <dbReference type="SAM" id="MobiDB-lite"/>
    </source>
</evidence>
<organism evidence="9 10">
    <name type="scientific">Steinernema carpocapsae</name>
    <name type="common">Entomopathogenic nematode</name>
    <dbReference type="NCBI Taxonomy" id="34508"/>
    <lineage>
        <taxon>Eukaryota</taxon>
        <taxon>Metazoa</taxon>
        <taxon>Ecdysozoa</taxon>
        <taxon>Nematoda</taxon>
        <taxon>Chromadorea</taxon>
        <taxon>Rhabditida</taxon>
        <taxon>Tylenchina</taxon>
        <taxon>Panagrolaimomorpha</taxon>
        <taxon>Strongyloidoidea</taxon>
        <taxon>Steinernematidae</taxon>
        <taxon>Steinernema</taxon>
    </lineage>
</organism>
<evidence type="ECO:0000259" key="8">
    <source>
        <dbReference type="Pfam" id="PF10277"/>
    </source>
</evidence>
<comment type="subcellular location">
    <subcellularLocation>
        <location evidence="1">Endomembrane system</location>
        <topology evidence="1">Multi-pass membrane protein</topology>
    </subcellularLocation>
</comment>
<gene>
    <name evidence="9" type="ORF">L596_018133</name>
</gene>
<dbReference type="Pfam" id="PF10277">
    <property type="entry name" value="Frag1"/>
    <property type="match status" value="1"/>
</dbReference>
<evidence type="ECO:0000313" key="10">
    <source>
        <dbReference type="Proteomes" id="UP000298663"/>
    </source>
</evidence>
<keyword evidence="4 7" id="KW-1133">Transmembrane helix</keyword>
<sequence>MVLRHAWIFPVLSTLCAFIAFFVCYGIGVARGNHYAWLPYISDGGAVPPQSCIFSLFMNLHAFFITISVYLRHRQYTEFYASCPSFTVHWRRFSIVAMISGFSVAVGFTLVGNFQEGKVTKLWHVIGANLTFLSGMFYAWCQVVLAYKLKPRITPLWLNHTRTGFVTGASIAVIIHIVCANAHPFVPKEPQKTKSLTTESGSTNRAIHVT</sequence>
<feature type="domain" description="CWH43-like N-terminal" evidence="8">
    <location>
        <begin position="6"/>
        <end position="183"/>
    </location>
</feature>
<dbReference type="AlphaFoldDB" id="A0A4U5N430"/>
<proteinExistence type="inferred from homology"/>
<feature type="compositionally biased region" description="Polar residues" evidence="6">
    <location>
        <begin position="193"/>
        <end position="210"/>
    </location>
</feature>
<evidence type="ECO:0000256" key="3">
    <source>
        <dbReference type="ARBA" id="ARBA00022692"/>
    </source>
</evidence>
<dbReference type="EMBL" id="AZBU02000005">
    <property type="protein sequence ID" value="TKR77098.1"/>
    <property type="molecule type" value="Genomic_DNA"/>
</dbReference>
<dbReference type="OrthoDB" id="191706at2759"/>
<keyword evidence="10" id="KW-1185">Reference proteome</keyword>
<evidence type="ECO:0000256" key="2">
    <source>
        <dbReference type="ARBA" id="ARBA00006565"/>
    </source>
</evidence>
<reference evidence="9 10" key="1">
    <citation type="journal article" date="2015" name="Genome Biol.">
        <title>Comparative genomics of Steinernema reveals deeply conserved gene regulatory networks.</title>
        <authorList>
            <person name="Dillman A.R."/>
            <person name="Macchietto M."/>
            <person name="Porter C.F."/>
            <person name="Rogers A."/>
            <person name="Williams B."/>
            <person name="Antoshechkin I."/>
            <person name="Lee M.M."/>
            <person name="Goodwin Z."/>
            <person name="Lu X."/>
            <person name="Lewis E.E."/>
            <person name="Goodrich-Blair H."/>
            <person name="Stock S.P."/>
            <person name="Adams B.J."/>
            <person name="Sternberg P.W."/>
            <person name="Mortazavi A."/>
        </authorList>
    </citation>
    <scope>NUCLEOTIDE SEQUENCE [LARGE SCALE GENOMIC DNA]</scope>
    <source>
        <strain evidence="9 10">ALL</strain>
    </source>
</reference>
<reference evidence="9 10" key="2">
    <citation type="journal article" date="2019" name="G3 (Bethesda)">
        <title>Hybrid Assembly of the Genome of the Entomopathogenic Nematode Steinernema carpocapsae Identifies the X-Chromosome.</title>
        <authorList>
            <person name="Serra L."/>
            <person name="Macchietto M."/>
            <person name="Macias-Munoz A."/>
            <person name="McGill C.J."/>
            <person name="Rodriguez I.M."/>
            <person name="Rodriguez B."/>
            <person name="Murad R."/>
            <person name="Mortazavi A."/>
        </authorList>
    </citation>
    <scope>NUCLEOTIDE SEQUENCE [LARGE SCALE GENOMIC DNA]</scope>
    <source>
        <strain evidence="9 10">ALL</strain>
    </source>
</reference>
<keyword evidence="3 7" id="KW-0812">Transmembrane</keyword>
<dbReference type="Proteomes" id="UP000298663">
    <property type="component" value="Unassembled WGS sequence"/>
</dbReference>
<dbReference type="PANTHER" id="PTHR21324">
    <property type="entry name" value="FASTING-INDUCIBLE INTEGRAL MEMBRANE PROTEIN TM6P1-RELATED"/>
    <property type="match status" value="1"/>
</dbReference>
<evidence type="ECO:0000256" key="5">
    <source>
        <dbReference type="ARBA" id="ARBA00023136"/>
    </source>
</evidence>
<feature type="transmembrane region" description="Helical" evidence="7">
    <location>
        <begin position="165"/>
        <end position="186"/>
    </location>
</feature>
<evidence type="ECO:0000256" key="4">
    <source>
        <dbReference type="ARBA" id="ARBA00022989"/>
    </source>
</evidence>
<feature type="transmembrane region" description="Helical" evidence="7">
    <location>
        <begin position="123"/>
        <end position="145"/>
    </location>
</feature>